<feature type="domain" description="SpoVR-like C-terminal" evidence="3">
    <location>
        <begin position="435"/>
        <end position="486"/>
    </location>
</feature>
<dbReference type="AlphaFoldDB" id="A0A517PTR6"/>
<reference evidence="4 5" key="1">
    <citation type="submission" date="2019-02" db="EMBL/GenBank/DDBJ databases">
        <title>Deep-cultivation of Planctomycetes and their phenomic and genomic characterization uncovers novel biology.</title>
        <authorList>
            <person name="Wiegand S."/>
            <person name="Jogler M."/>
            <person name="Boedeker C."/>
            <person name="Pinto D."/>
            <person name="Vollmers J."/>
            <person name="Rivas-Marin E."/>
            <person name="Kohn T."/>
            <person name="Peeters S.H."/>
            <person name="Heuer A."/>
            <person name="Rast P."/>
            <person name="Oberbeckmann S."/>
            <person name="Bunk B."/>
            <person name="Jeske O."/>
            <person name="Meyerdierks A."/>
            <person name="Storesund J.E."/>
            <person name="Kallscheuer N."/>
            <person name="Luecker S."/>
            <person name="Lage O.M."/>
            <person name="Pohl T."/>
            <person name="Merkel B.J."/>
            <person name="Hornburger P."/>
            <person name="Mueller R.-W."/>
            <person name="Bruemmer F."/>
            <person name="Labrenz M."/>
            <person name="Spormann A.M."/>
            <person name="Op den Camp H."/>
            <person name="Overmann J."/>
            <person name="Amann R."/>
            <person name="Jetten M.S.M."/>
            <person name="Mascher T."/>
            <person name="Medema M.H."/>
            <person name="Devos D.P."/>
            <person name="Kaster A.-K."/>
            <person name="Ovreas L."/>
            <person name="Rohde M."/>
            <person name="Galperin M.Y."/>
            <person name="Jogler C."/>
        </authorList>
    </citation>
    <scope>NUCLEOTIDE SEQUENCE [LARGE SCALE GENOMIC DNA]</scope>
    <source>
        <strain evidence="4 5">HG66A1</strain>
    </source>
</reference>
<sequence>MVVTTHRPLPKELSDIQQEMEQHALDYGLDFFKTIFEVLDYEELSMFAAYGGFPIRYPHWRFGAQYDELMKGYSYGLQKIYEMVINTDPCYAYLLSANDITDQKLVIAHVYGHCDFFKNNAWFSHTNRKMLDQMANHATRVNRHIDEQGYEKVETFIDTCLSLESLIDPYAPHIRRTQKSESKADTQRRKAEDAESTGGRFPAKNYMDRYINPEDALEEEASQKRQKAMELSDQLKFPKERVRDVLFFLLQYAPLEDWQRDVLTIIRDEAYYFAPQGQTKIMNEGWASFWHSTIMTRHGLTDEGLINYADHHSGTMATSPNRLNPYKLGIELLKDIEERWNKGQFGPEYDNCTDMYEREHWDKELGLGREKIFEVRRIHNDITFIDTFLTPEFCYKHRMFSFGFNDSNKTYEIQSREFQQIKQQLLNSLSNHGRPVIYVQDANYKNRGELYLEHEYLGIELKLDYAQDTLANLHSIWKRPVNIETVVDDRPTILNYDGKKHSTNSKEKK</sequence>
<dbReference type="InterPro" id="IPR056174">
    <property type="entry name" value="SpoVR_N"/>
</dbReference>
<dbReference type="OrthoDB" id="9784270at2"/>
<dbReference type="InterPro" id="IPR007390">
    <property type="entry name" value="Spore_V_R"/>
</dbReference>
<proteinExistence type="predicted"/>
<evidence type="ECO:0000313" key="5">
    <source>
        <dbReference type="Proteomes" id="UP000320421"/>
    </source>
</evidence>
<dbReference type="Pfam" id="PF24755">
    <property type="entry name" value="SpoVR_C"/>
    <property type="match status" value="1"/>
</dbReference>
<feature type="domain" description="SpoVR protein-like N-terminal" evidence="2">
    <location>
        <begin position="11"/>
        <end position="433"/>
    </location>
</feature>
<gene>
    <name evidence="4" type="ORF">HG66A1_45840</name>
</gene>
<evidence type="ECO:0000256" key="1">
    <source>
        <dbReference type="SAM" id="MobiDB-lite"/>
    </source>
</evidence>
<feature type="compositionally biased region" description="Basic and acidic residues" evidence="1">
    <location>
        <begin position="178"/>
        <end position="193"/>
    </location>
</feature>
<feature type="region of interest" description="Disordered" evidence="1">
    <location>
        <begin position="174"/>
        <end position="200"/>
    </location>
</feature>
<dbReference type="Pfam" id="PF04293">
    <property type="entry name" value="SpoVR"/>
    <property type="match status" value="1"/>
</dbReference>
<evidence type="ECO:0000313" key="4">
    <source>
        <dbReference type="EMBL" id="QDT22774.1"/>
    </source>
</evidence>
<dbReference type="EMBL" id="CP036266">
    <property type="protein sequence ID" value="QDT22774.1"/>
    <property type="molecule type" value="Genomic_DNA"/>
</dbReference>
<dbReference type="RefSeq" id="WP_145189163.1">
    <property type="nucleotide sequence ID" value="NZ_CP036266.1"/>
</dbReference>
<evidence type="ECO:0000259" key="2">
    <source>
        <dbReference type="Pfam" id="PF04293"/>
    </source>
</evidence>
<keyword evidence="5" id="KW-1185">Reference proteome</keyword>
<accession>A0A517PTR6</accession>
<dbReference type="PANTHER" id="PTHR30029:SF2">
    <property type="entry name" value="STAGE V SPORULATION PROTEIN R"/>
    <property type="match status" value="1"/>
</dbReference>
<dbReference type="PANTHER" id="PTHR30029">
    <property type="entry name" value="STAGE V SPORULATION PROTEIN R"/>
    <property type="match status" value="1"/>
</dbReference>
<dbReference type="Proteomes" id="UP000320421">
    <property type="component" value="Chromosome"/>
</dbReference>
<name>A0A517PTR6_9PLAN</name>
<organism evidence="4 5">
    <name type="scientific">Gimesia chilikensis</name>
    <dbReference type="NCBI Taxonomy" id="2605989"/>
    <lineage>
        <taxon>Bacteria</taxon>
        <taxon>Pseudomonadati</taxon>
        <taxon>Planctomycetota</taxon>
        <taxon>Planctomycetia</taxon>
        <taxon>Planctomycetales</taxon>
        <taxon>Planctomycetaceae</taxon>
        <taxon>Gimesia</taxon>
    </lineage>
</organism>
<protein>
    <submittedName>
        <fullName evidence="4">SpoVR family protein</fullName>
    </submittedName>
</protein>
<evidence type="ECO:0000259" key="3">
    <source>
        <dbReference type="Pfam" id="PF24755"/>
    </source>
</evidence>
<dbReference type="InterPro" id="IPR057008">
    <property type="entry name" value="SpoVR-like_C"/>
</dbReference>